<organism evidence="3 4">
    <name type="scientific">Deferribacter desulfuricans (strain DSM 14783 / JCM 11476 / NBRC 101012 / SSM1)</name>
    <dbReference type="NCBI Taxonomy" id="639282"/>
    <lineage>
        <taxon>Bacteria</taxon>
        <taxon>Pseudomonadati</taxon>
        <taxon>Deferribacterota</taxon>
        <taxon>Deferribacteres</taxon>
        <taxon>Deferribacterales</taxon>
        <taxon>Deferribacteraceae</taxon>
        <taxon>Deferribacter</taxon>
    </lineage>
</organism>
<accession>D3PBY2</accession>
<evidence type="ECO:0000259" key="2">
    <source>
        <dbReference type="Pfam" id="PF18297"/>
    </source>
</evidence>
<keyword evidence="4" id="KW-1185">Reference proteome</keyword>
<feature type="domain" description="NFACT protein RNA binding" evidence="2">
    <location>
        <begin position="408"/>
        <end position="485"/>
    </location>
</feature>
<dbReference type="OrthoDB" id="9766163at2"/>
<sequence length="524" mass="62247">MDGLSLFKILYNYKDFLLKARINYCEYNNEIFVLSIFNRAHKNLVVNLNNKFPLQFSDEKISLSNKIPYLSNSLIEDIKQKGFDRAFYIMIAKRKPSGKLIKYKIIFELVGKLSNVIIVDETEKIIFCWNNNNIDMDRELKTGKYYVPFKSNKRYNLLSSQNCKFEEFEGFYNVTSKHAYKILEQNNYDCEKTKEMILNSLKTDTFYIDLNKKIIPFHIPDFLDKINIDQLNSLNSKTEKNENQSIKINRLKKYFSKLIDKNIKLLEKLKEELSEAKNFIKYQEEAELLKNNLHIIKNNRGLVTLNKYTENGIEQVSYYLDENENIPEKINKLFEKSEKLKRSIPKLENRIQEIKNMILYYQDTLYSIEYLDKNEIEELYQQIYTKSKNKISKKSTPSYLLFQLDDTQYYVGRNSKSNQYIITKIANPEDYWFHAHEIPSAHLIAKKNGELTENEIITAARIVAHFSKYKDENKVPVDYTKRKYVKKPKNTPEGFVIYNNYKTITVSPFTEKELEKLKTKNETL</sequence>
<dbReference type="GO" id="GO:0000049">
    <property type="term" value="F:tRNA binding"/>
    <property type="evidence" value="ECO:0007669"/>
    <property type="project" value="TreeGrafter"/>
</dbReference>
<dbReference type="Proteomes" id="UP000001520">
    <property type="component" value="Chromosome"/>
</dbReference>
<reference evidence="3 4" key="1">
    <citation type="journal article" date="2010" name="DNA Res.">
        <title>Bacterial lifestyle in a deep-sea hydrothermal vent chimney revealed by the genome sequence of the thermophilic bacterium Deferribacter desulfuricans SSM1.</title>
        <authorList>
            <person name="Takaki Y."/>
            <person name="Shimamura S."/>
            <person name="Nakagawa S."/>
            <person name="Fukuhara Y."/>
            <person name="Horikawa H."/>
            <person name="Ankai A."/>
            <person name="Harada T."/>
            <person name="Hosoyama A."/>
            <person name="Oguchi A."/>
            <person name="Fukui S."/>
            <person name="Fujita N."/>
            <person name="Takami H."/>
            <person name="Takai K."/>
        </authorList>
    </citation>
    <scope>NUCLEOTIDE SEQUENCE [LARGE SCALE GENOMIC DNA]</scope>
    <source>
        <strain evidence="4">DSM 14783 / JCM 11476 / NBRC 101012 / SSM1</strain>
    </source>
</reference>
<evidence type="ECO:0000313" key="3">
    <source>
        <dbReference type="EMBL" id="BAI80105.1"/>
    </source>
</evidence>
<gene>
    <name evidence="3" type="ordered locus">DEFDS_0624</name>
</gene>
<feature type="coiled-coil region" evidence="1">
    <location>
        <begin position="330"/>
        <end position="357"/>
    </location>
</feature>
<evidence type="ECO:0000256" key="1">
    <source>
        <dbReference type="SAM" id="Coils"/>
    </source>
</evidence>
<dbReference type="GO" id="GO:0072344">
    <property type="term" value="P:rescue of stalled ribosome"/>
    <property type="evidence" value="ECO:0007669"/>
    <property type="project" value="TreeGrafter"/>
</dbReference>
<proteinExistence type="predicted"/>
<feature type="coiled-coil region" evidence="1">
    <location>
        <begin position="259"/>
        <end position="299"/>
    </location>
</feature>
<dbReference type="InterPro" id="IPR059101">
    <property type="entry name" value="NFACT-R_2"/>
</dbReference>
<dbReference type="Gene3D" id="2.30.310.10">
    <property type="entry name" value="ibrinogen binding protein from staphylococcus aureus domain"/>
    <property type="match status" value="1"/>
</dbReference>
<dbReference type="InterPro" id="IPR051608">
    <property type="entry name" value="RQC_Subunit_NEMF"/>
</dbReference>
<dbReference type="HOGENOM" id="CLU_022481_2_1_0"/>
<dbReference type="EMBL" id="AP011529">
    <property type="protein sequence ID" value="BAI80105.1"/>
    <property type="molecule type" value="Genomic_DNA"/>
</dbReference>
<evidence type="ECO:0000313" key="4">
    <source>
        <dbReference type="Proteomes" id="UP000001520"/>
    </source>
</evidence>
<dbReference type="Pfam" id="PF05833">
    <property type="entry name" value="NFACT_N"/>
    <property type="match status" value="1"/>
</dbReference>
<protein>
    <submittedName>
        <fullName evidence="3">Fibronectin/fibrinogen-binding protein</fullName>
    </submittedName>
</protein>
<dbReference type="eggNOG" id="COG1293">
    <property type="taxonomic scope" value="Bacteria"/>
</dbReference>
<dbReference type="GO" id="GO:0043023">
    <property type="term" value="F:ribosomal large subunit binding"/>
    <property type="evidence" value="ECO:0007669"/>
    <property type="project" value="TreeGrafter"/>
</dbReference>
<dbReference type="PANTHER" id="PTHR15239">
    <property type="entry name" value="NUCLEAR EXPORT MEDIATOR FACTOR NEMF"/>
    <property type="match status" value="1"/>
</dbReference>
<dbReference type="PANTHER" id="PTHR15239:SF6">
    <property type="entry name" value="RIBOSOME QUALITY CONTROL COMPLEX SUBUNIT NEMF"/>
    <property type="match status" value="1"/>
</dbReference>
<dbReference type="RefSeq" id="WP_013007353.1">
    <property type="nucleotide sequence ID" value="NC_013939.1"/>
</dbReference>
<dbReference type="AlphaFoldDB" id="D3PBY2"/>
<name>D3PBY2_DEFDS</name>
<keyword evidence="1" id="KW-0175">Coiled coil</keyword>
<dbReference type="STRING" id="639282.DEFDS_0624"/>
<dbReference type="Pfam" id="PF18297">
    <property type="entry name" value="NFACT-R_2"/>
    <property type="match status" value="1"/>
</dbReference>
<dbReference type="KEGG" id="ddf:DEFDS_0624"/>
<dbReference type="GO" id="GO:1990112">
    <property type="term" value="C:RQC complex"/>
    <property type="evidence" value="ECO:0007669"/>
    <property type="project" value="TreeGrafter"/>
</dbReference>